<evidence type="ECO:0000259" key="7">
    <source>
        <dbReference type="Pfam" id="PF10502"/>
    </source>
</evidence>
<comment type="catalytic activity">
    <reaction evidence="6">
        <text>Cleavage of hydrophobic, N-terminal signal or leader sequences from secreted and periplasmic proteins.</text>
        <dbReference type="EC" id="3.4.21.89"/>
    </reaction>
</comment>
<feature type="non-terminal residue" evidence="8">
    <location>
        <position position="147"/>
    </location>
</feature>
<evidence type="ECO:0000256" key="6">
    <source>
        <dbReference type="RuleBase" id="RU362042"/>
    </source>
</evidence>
<dbReference type="GO" id="GO:0006465">
    <property type="term" value="P:signal peptide processing"/>
    <property type="evidence" value="ECO:0007669"/>
    <property type="project" value="InterPro"/>
</dbReference>
<dbReference type="Gene3D" id="2.10.109.10">
    <property type="entry name" value="Umud Fragment, subunit A"/>
    <property type="match status" value="1"/>
</dbReference>
<feature type="active site" evidence="5">
    <location>
        <position position="42"/>
    </location>
</feature>
<evidence type="ECO:0000256" key="5">
    <source>
        <dbReference type="PIRSR" id="PIRSR600223-1"/>
    </source>
</evidence>
<keyword evidence="6" id="KW-0472">Membrane</keyword>
<dbReference type="GO" id="GO:0016020">
    <property type="term" value="C:membrane"/>
    <property type="evidence" value="ECO:0007669"/>
    <property type="project" value="UniProtKB-SubCell"/>
</dbReference>
<evidence type="ECO:0000256" key="1">
    <source>
        <dbReference type="ARBA" id="ARBA00009370"/>
    </source>
</evidence>
<keyword evidence="3 6" id="KW-0645">Protease</keyword>
<evidence type="ECO:0000256" key="4">
    <source>
        <dbReference type="ARBA" id="ARBA00022801"/>
    </source>
</evidence>
<comment type="subcellular location">
    <subcellularLocation>
        <location evidence="6">Membrane</location>
        <topology evidence="6">Single-pass type II membrane protein</topology>
    </subcellularLocation>
</comment>
<accession>A0A8H0CXW2</accession>
<dbReference type="InterPro" id="IPR019756">
    <property type="entry name" value="Pept_S26A_signal_pept_1_Ser-AS"/>
</dbReference>
<keyword evidence="4 6" id="KW-0378">Hydrolase</keyword>
<sequence>MNVIKKIIAKFVDLAFYMFLGVVVLFLMQLFCFTSFRIPSDSMEPALKDGDRILVNKMIKGARLFDVFAALDNEEVTIHRMPGWGSFQRNDILVFNFPYQMNRWDSVRMDVMQYYVKRCVALPGDTLEIRGGFYKVRGCDEQLGNYD</sequence>
<dbReference type="SUPFAM" id="SSF51306">
    <property type="entry name" value="LexA/Signal peptidase"/>
    <property type="match status" value="1"/>
</dbReference>
<dbReference type="GO" id="GO:0004252">
    <property type="term" value="F:serine-type endopeptidase activity"/>
    <property type="evidence" value="ECO:0007669"/>
    <property type="project" value="InterPro"/>
</dbReference>
<keyword evidence="6" id="KW-1133">Transmembrane helix</keyword>
<evidence type="ECO:0000256" key="3">
    <source>
        <dbReference type="ARBA" id="ARBA00022670"/>
    </source>
</evidence>
<evidence type="ECO:0000313" key="9">
    <source>
        <dbReference type="Proteomes" id="UP000298073"/>
    </source>
</evidence>
<gene>
    <name evidence="8" type="primary">lepB</name>
    <name evidence="8" type="ORF">E4T97_21430</name>
</gene>
<reference evidence="8 9" key="1">
    <citation type="submission" date="2019-03" db="EMBL/GenBank/DDBJ databases">
        <title>Diversity of the mouse oral microbiome.</title>
        <authorList>
            <person name="Joseph S."/>
            <person name="Aduse-Opoku J."/>
            <person name="Curtis M."/>
            <person name="Wade W."/>
            <person name="Hashim A."/>
        </authorList>
    </citation>
    <scope>NUCLEOTIDE SEQUENCE [LARGE SCALE GENOMIC DNA]</scope>
    <source>
        <strain evidence="8 9">P2318</strain>
    </source>
</reference>
<name>A0A8H0CXW2_9BACE</name>
<dbReference type="NCBIfam" id="TIGR02227">
    <property type="entry name" value="sigpep_I_bact"/>
    <property type="match status" value="1"/>
</dbReference>
<dbReference type="PANTHER" id="PTHR43390:SF1">
    <property type="entry name" value="CHLOROPLAST PROCESSING PEPTIDASE"/>
    <property type="match status" value="1"/>
</dbReference>
<proteinExistence type="inferred from homology"/>
<evidence type="ECO:0000256" key="2">
    <source>
        <dbReference type="ARBA" id="ARBA00019232"/>
    </source>
</evidence>
<comment type="caution">
    <text evidence="8">The sequence shown here is derived from an EMBL/GenBank/DDBJ whole genome shotgun (WGS) entry which is preliminary data.</text>
</comment>
<dbReference type="CDD" id="cd06462">
    <property type="entry name" value="Peptidase_S24_S26"/>
    <property type="match status" value="1"/>
</dbReference>
<dbReference type="AlphaFoldDB" id="A0A8H0CXW2"/>
<dbReference type="EMBL" id="SPPV01000103">
    <property type="protein sequence ID" value="TFU44732.1"/>
    <property type="molecule type" value="Genomic_DNA"/>
</dbReference>
<dbReference type="InterPro" id="IPR019533">
    <property type="entry name" value="Peptidase_S26"/>
</dbReference>
<feature type="transmembrane region" description="Helical" evidence="6">
    <location>
        <begin position="12"/>
        <end position="31"/>
    </location>
</feature>
<dbReference type="GO" id="GO:0009003">
    <property type="term" value="F:signal peptidase activity"/>
    <property type="evidence" value="ECO:0007669"/>
    <property type="project" value="UniProtKB-EC"/>
</dbReference>
<dbReference type="EC" id="3.4.21.89" evidence="6"/>
<protein>
    <recommendedName>
        <fullName evidence="2 6">Signal peptidase I</fullName>
        <ecNumber evidence="6">3.4.21.89</ecNumber>
    </recommendedName>
</protein>
<dbReference type="RefSeq" id="WP_135039450.1">
    <property type="nucleotide sequence ID" value="NZ_JADGKQ010000103.1"/>
</dbReference>
<evidence type="ECO:0000313" key="8">
    <source>
        <dbReference type="EMBL" id="TFU44732.1"/>
    </source>
</evidence>
<dbReference type="PROSITE" id="PS00501">
    <property type="entry name" value="SPASE_I_1"/>
    <property type="match status" value="1"/>
</dbReference>
<organism evidence="8 9">
    <name type="scientific">Bacteroides acidifaciens</name>
    <dbReference type="NCBI Taxonomy" id="85831"/>
    <lineage>
        <taxon>Bacteria</taxon>
        <taxon>Pseudomonadati</taxon>
        <taxon>Bacteroidota</taxon>
        <taxon>Bacteroidia</taxon>
        <taxon>Bacteroidales</taxon>
        <taxon>Bacteroidaceae</taxon>
        <taxon>Bacteroides</taxon>
    </lineage>
</organism>
<dbReference type="InterPro" id="IPR000223">
    <property type="entry name" value="Pept_S26A_signal_pept_1"/>
</dbReference>
<dbReference type="Proteomes" id="UP000298073">
    <property type="component" value="Unassembled WGS sequence"/>
</dbReference>
<dbReference type="InterPro" id="IPR036286">
    <property type="entry name" value="LexA/Signal_pep-like_sf"/>
</dbReference>
<feature type="domain" description="Peptidase S26" evidence="7">
    <location>
        <begin position="15"/>
        <end position="132"/>
    </location>
</feature>
<dbReference type="PANTHER" id="PTHR43390">
    <property type="entry name" value="SIGNAL PEPTIDASE I"/>
    <property type="match status" value="1"/>
</dbReference>
<comment type="similarity">
    <text evidence="1 6">Belongs to the peptidase S26 family.</text>
</comment>
<dbReference type="PRINTS" id="PR00727">
    <property type="entry name" value="LEADERPTASE"/>
</dbReference>
<dbReference type="Pfam" id="PF10502">
    <property type="entry name" value="Peptidase_S26"/>
    <property type="match status" value="1"/>
</dbReference>
<keyword evidence="6" id="KW-0812">Transmembrane</keyword>
<feature type="active site" evidence="5">
    <location>
        <position position="117"/>
    </location>
</feature>